<accession>A0A2J7PZ89</accession>
<comment type="caution">
    <text evidence="3">The sequence shown here is derived from an EMBL/GenBank/DDBJ whole genome shotgun (WGS) entry which is preliminary data.</text>
</comment>
<sequence>MAQFFLIVFLCGVMICGAAPGKKVESNDIPKVLLSGDSVSASFGGYHASAGLGGTLDGGPAGGLFAEAGTPDGTGASAGLGGSVGSGGVLYSQAGVGGEAATGGAASSATSSAGTDNRLPRPTKRPADFYDNVFNIPISVLQAVNQLLGGTSKKGGAKEVHTRAYASSDSASSAYAGDDGHGSNTAPRRTFFDDIFNIPISALRSVNDLLNTKNQGERRSVRL</sequence>
<keyword evidence="4" id="KW-1185">Reference proteome</keyword>
<keyword evidence="2" id="KW-0732">Signal</keyword>
<feature type="signal peptide" evidence="2">
    <location>
        <begin position="1"/>
        <end position="18"/>
    </location>
</feature>
<dbReference type="Proteomes" id="UP000235965">
    <property type="component" value="Unassembled WGS sequence"/>
</dbReference>
<protein>
    <submittedName>
        <fullName evidence="3">Uncharacterized protein</fullName>
    </submittedName>
</protein>
<dbReference type="OrthoDB" id="8197718at2759"/>
<name>A0A2J7PZ89_9NEOP</name>
<evidence type="ECO:0000256" key="2">
    <source>
        <dbReference type="SAM" id="SignalP"/>
    </source>
</evidence>
<dbReference type="STRING" id="105785.A0A2J7PZ89"/>
<reference evidence="3 4" key="1">
    <citation type="submission" date="2017-12" db="EMBL/GenBank/DDBJ databases">
        <title>Hemimetabolous genomes reveal molecular basis of termite eusociality.</title>
        <authorList>
            <person name="Harrison M.C."/>
            <person name="Jongepier E."/>
            <person name="Robertson H.M."/>
            <person name="Arning N."/>
            <person name="Bitard-Feildel T."/>
            <person name="Chao H."/>
            <person name="Childers C.P."/>
            <person name="Dinh H."/>
            <person name="Doddapaneni H."/>
            <person name="Dugan S."/>
            <person name="Gowin J."/>
            <person name="Greiner C."/>
            <person name="Han Y."/>
            <person name="Hu H."/>
            <person name="Hughes D.S.T."/>
            <person name="Huylmans A.-K."/>
            <person name="Kemena C."/>
            <person name="Kremer L.P.M."/>
            <person name="Lee S.L."/>
            <person name="Lopez-Ezquerra A."/>
            <person name="Mallet L."/>
            <person name="Monroy-Kuhn J.M."/>
            <person name="Moser A."/>
            <person name="Murali S.C."/>
            <person name="Muzny D.M."/>
            <person name="Otani S."/>
            <person name="Piulachs M.-D."/>
            <person name="Poelchau M."/>
            <person name="Qu J."/>
            <person name="Schaub F."/>
            <person name="Wada-Katsumata A."/>
            <person name="Worley K.C."/>
            <person name="Xie Q."/>
            <person name="Ylla G."/>
            <person name="Poulsen M."/>
            <person name="Gibbs R.A."/>
            <person name="Schal C."/>
            <person name="Richards S."/>
            <person name="Belles X."/>
            <person name="Korb J."/>
            <person name="Bornberg-Bauer E."/>
        </authorList>
    </citation>
    <scope>NUCLEOTIDE SEQUENCE [LARGE SCALE GENOMIC DNA]</scope>
    <source>
        <tissue evidence="3">Whole body</tissue>
    </source>
</reference>
<proteinExistence type="predicted"/>
<feature type="compositionally biased region" description="Low complexity" evidence="1">
    <location>
        <begin position="102"/>
        <end position="115"/>
    </location>
</feature>
<feature type="chain" id="PRO_5014390376" evidence="2">
    <location>
        <begin position="19"/>
        <end position="223"/>
    </location>
</feature>
<organism evidence="3 4">
    <name type="scientific">Cryptotermes secundus</name>
    <dbReference type="NCBI Taxonomy" id="105785"/>
    <lineage>
        <taxon>Eukaryota</taxon>
        <taxon>Metazoa</taxon>
        <taxon>Ecdysozoa</taxon>
        <taxon>Arthropoda</taxon>
        <taxon>Hexapoda</taxon>
        <taxon>Insecta</taxon>
        <taxon>Pterygota</taxon>
        <taxon>Neoptera</taxon>
        <taxon>Polyneoptera</taxon>
        <taxon>Dictyoptera</taxon>
        <taxon>Blattodea</taxon>
        <taxon>Blattoidea</taxon>
        <taxon>Termitoidae</taxon>
        <taxon>Kalotermitidae</taxon>
        <taxon>Cryptotermitinae</taxon>
        <taxon>Cryptotermes</taxon>
    </lineage>
</organism>
<dbReference type="InParanoid" id="A0A2J7PZ89"/>
<evidence type="ECO:0000313" key="3">
    <source>
        <dbReference type="EMBL" id="PNF21648.1"/>
    </source>
</evidence>
<evidence type="ECO:0000256" key="1">
    <source>
        <dbReference type="SAM" id="MobiDB-lite"/>
    </source>
</evidence>
<gene>
    <name evidence="3" type="ORF">B7P43_G11285</name>
</gene>
<feature type="region of interest" description="Disordered" evidence="1">
    <location>
        <begin position="102"/>
        <end position="126"/>
    </location>
</feature>
<dbReference type="EMBL" id="NEVH01020337">
    <property type="protein sequence ID" value="PNF21648.1"/>
    <property type="molecule type" value="Genomic_DNA"/>
</dbReference>
<dbReference type="AlphaFoldDB" id="A0A2J7PZ89"/>
<evidence type="ECO:0000313" key="4">
    <source>
        <dbReference type="Proteomes" id="UP000235965"/>
    </source>
</evidence>